<dbReference type="OrthoDB" id="10501200at2759"/>
<accession>A0A9N9E368</accession>
<name>A0A9N9E368_9GLOM</name>
<keyword evidence="2" id="KW-1185">Reference proteome</keyword>
<reference evidence="1" key="1">
    <citation type="submission" date="2021-06" db="EMBL/GenBank/DDBJ databases">
        <authorList>
            <person name="Kallberg Y."/>
            <person name="Tangrot J."/>
            <person name="Rosling A."/>
        </authorList>
    </citation>
    <scope>NUCLEOTIDE SEQUENCE</scope>
    <source>
        <strain evidence="1">FL966</strain>
    </source>
</reference>
<comment type="caution">
    <text evidence="1">The sequence shown here is derived from an EMBL/GenBank/DDBJ whole genome shotgun (WGS) entry which is preliminary data.</text>
</comment>
<dbReference type="EMBL" id="CAJVQA010007529">
    <property type="protein sequence ID" value="CAG8658025.1"/>
    <property type="molecule type" value="Genomic_DNA"/>
</dbReference>
<dbReference type="AlphaFoldDB" id="A0A9N9E368"/>
<gene>
    <name evidence="1" type="ORF">CPELLU_LOCUS9667</name>
</gene>
<evidence type="ECO:0000313" key="1">
    <source>
        <dbReference type="EMBL" id="CAG8658025.1"/>
    </source>
</evidence>
<evidence type="ECO:0000313" key="2">
    <source>
        <dbReference type="Proteomes" id="UP000789759"/>
    </source>
</evidence>
<protein>
    <submittedName>
        <fullName evidence="1">24997_t:CDS:1</fullName>
    </submittedName>
</protein>
<organism evidence="1 2">
    <name type="scientific">Cetraspora pellucida</name>
    <dbReference type="NCBI Taxonomy" id="1433469"/>
    <lineage>
        <taxon>Eukaryota</taxon>
        <taxon>Fungi</taxon>
        <taxon>Fungi incertae sedis</taxon>
        <taxon>Mucoromycota</taxon>
        <taxon>Glomeromycotina</taxon>
        <taxon>Glomeromycetes</taxon>
        <taxon>Diversisporales</taxon>
        <taxon>Gigasporaceae</taxon>
        <taxon>Cetraspora</taxon>
    </lineage>
</organism>
<feature type="non-terminal residue" evidence="1">
    <location>
        <position position="196"/>
    </location>
</feature>
<dbReference type="Proteomes" id="UP000789759">
    <property type="component" value="Unassembled WGS sequence"/>
</dbReference>
<proteinExistence type="predicted"/>
<sequence>KLENSCSEATMVTYTKIVCYLEHLDLAIIKPEVLLASVWQYEFPGKIKFMIDDFIEMYKDLRPDFDPVSVDIQESVDIQKLADIQKHADIQEPTGIQQKKKKKHFNKNTTLSSEALNDKNSNGCNYDYITNKHDYNYITNEQDNDYVTNEYDNDHVTNEHNDNHVTNEHNNDYEDSNIPKNGLSINQAIKPNLKDL</sequence>